<proteinExistence type="predicted"/>
<protein>
    <recommendedName>
        <fullName evidence="4">Vacuolar protein sorting-associated protein 62</fullName>
    </recommendedName>
</protein>
<evidence type="ECO:0008006" key="4">
    <source>
        <dbReference type="Google" id="ProtNLM"/>
    </source>
</evidence>
<dbReference type="PANTHER" id="PTHR48220">
    <property type="match status" value="1"/>
</dbReference>
<evidence type="ECO:0000313" key="3">
    <source>
        <dbReference type="Proteomes" id="UP001492380"/>
    </source>
</evidence>
<keyword evidence="1" id="KW-0732">Signal</keyword>
<dbReference type="InterPro" id="IPR009291">
    <property type="entry name" value="Vps62"/>
</dbReference>
<dbReference type="InterPro" id="IPR053102">
    <property type="entry name" value="VPS_Associated"/>
</dbReference>
<evidence type="ECO:0000256" key="1">
    <source>
        <dbReference type="SAM" id="SignalP"/>
    </source>
</evidence>
<dbReference type="Pfam" id="PF06101">
    <property type="entry name" value="Vps62"/>
    <property type="match status" value="1"/>
</dbReference>
<gene>
    <name evidence="2" type="ORF">HDK90DRAFT_329772</name>
</gene>
<accession>A0ABR1YID2</accession>
<sequence length="353" mass="39149">MPSGKSILWHAGLLVAGASLASGLLEKPKVQGVPQYVMDYAPLCYLHHQELYFPSDLQKHLDNTTPKDDNFNKIDGAPSPLSLTNLNKLNDYGDGGKNVWLTANDDITKDPEWIKGAAPDCDGKASDAIAVAVIMVDKGDDNMDVFFQYFYSYNWGGVVLKAFNAGNHVGDWEQNMIRFEKGKPTYVWYSQHGNGQAFAYDILEKDKDGQRFINYVANGSHANYAVSGSHDHTIPELNLGKGILMDYTDGPKDGAKLWDPLQNAYFYTFSNSTGKPTFTSAEPGKYPTEYLDYLGKWGDKQYPKSDKRQQEILGGISYKFVGGPTGPIDKQLVRKDVCPDNGNPCILRHIIGP</sequence>
<dbReference type="EMBL" id="JBBWRZ010000008">
    <property type="protein sequence ID" value="KAK8230669.1"/>
    <property type="molecule type" value="Genomic_DNA"/>
</dbReference>
<dbReference type="Proteomes" id="UP001492380">
    <property type="component" value="Unassembled WGS sequence"/>
</dbReference>
<name>A0ABR1YID2_9PEZI</name>
<comment type="caution">
    <text evidence="2">The sequence shown here is derived from an EMBL/GenBank/DDBJ whole genome shotgun (WGS) entry which is preliminary data.</text>
</comment>
<dbReference type="PANTHER" id="PTHR48220:SF1">
    <property type="entry name" value="VACUOLAR PROTEIN SORTING-ASSOCIATED PROTEIN 62-RELATED"/>
    <property type="match status" value="1"/>
</dbReference>
<feature type="signal peptide" evidence="1">
    <location>
        <begin position="1"/>
        <end position="23"/>
    </location>
</feature>
<evidence type="ECO:0000313" key="2">
    <source>
        <dbReference type="EMBL" id="KAK8230669.1"/>
    </source>
</evidence>
<keyword evidence="3" id="KW-1185">Reference proteome</keyword>
<feature type="chain" id="PRO_5047246833" description="Vacuolar protein sorting-associated protein 62" evidence="1">
    <location>
        <begin position="24"/>
        <end position="353"/>
    </location>
</feature>
<reference evidence="2 3" key="1">
    <citation type="submission" date="2024-04" db="EMBL/GenBank/DDBJ databases">
        <title>Phyllosticta paracitricarpa is synonymous to the EU quarantine fungus P. citricarpa based on phylogenomic analyses.</title>
        <authorList>
            <consortium name="Lawrence Berkeley National Laboratory"/>
            <person name="Van Ingen-Buijs V.A."/>
            <person name="Van Westerhoven A.C."/>
            <person name="Haridas S."/>
            <person name="Skiadas P."/>
            <person name="Martin F."/>
            <person name="Groenewald J.Z."/>
            <person name="Crous P.W."/>
            <person name="Seidl M.F."/>
        </authorList>
    </citation>
    <scope>NUCLEOTIDE SEQUENCE [LARGE SCALE GENOMIC DNA]</scope>
    <source>
        <strain evidence="2 3">CBS 123374</strain>
    </source>
</reference>
<organism evidence="2 3">
    <name type="scientific">Phyllosticta capitalensis</name>
    <dbReference type="NCBI Taxonomy" id="121624"/>
    <lineage>
        <taxon>Eukaryota</taxon>
        <taxon>Fungi</taxon>
        <taxon>Dikarya</taxon>
        <taxon>Ascomycota</taxon>
        <taxon>Pezizomycotina</taxon>
        <taxon>Dothideomycetes</taxon>
        <taxon>Dothideomycetes incertae sedis</taxon>
        <taxon>Botryosphaeriales</taxon>
        <taxon>Phyllostictaceae</taxon>
        <taxon>Phyllosticta</taxon>
    </lineage>
</organism>